<keyword evidence="6 8" id="KW-0862">Zinc</keyword>
<dbReference type="GO" id="GO:0008892">
    <property type="term" value="F:guanine deaminase activity"/>
    <property type="evidence" value="ECO:0007669"/>
    <property type="project" value="UniProtKB-EC"/>
</dbReference>
<dbReference type="InterPro" id="IPR032466">
    <property type="entry name" value="Metal_Hydrolase"/>
</dbReference>
<evidence type="ECO:0000259" key="9">
    <source>
        <dbReference type="Pfam" id="PF01979"/>
    </source>
</evidence>
<evidence type="ECO:0000256" key="4">
    <source>
        <dbReference type="ARBA" id="ARBA00022723"/>
    </source>
</evidence>
<comment type="cofactor">
    <cofactor evidence="8">
        <name>Zn(2+)</name>
        <dbReference type="ChEBI" id="CHEBI:29105"/>
    </cofactor>
    <text evidence="8">Binds 1 zinc ion per subunit.</text>
</comment>
<evidence type="ECO:0000256" key="5">
    <source>
        <dbReference type="ARBA" id="ARBA00022801"/>
    </source>
</evidence>
<comment type="catalytic activity">
    <reaction evidence="8">
        <text>guanine + H2O + H(+) = xanthine + NH4(+)</text>
        <dbReference type="Rhea" id="RHEA:14665"/>
        <dbReference type="ChEBI" id="CHEBI:15377"/>
        <dbReference type="ChEBI" id="CHEBI:15378"/>
        <dbReference type="ChEBI" id="CHEBI:16235"/>
        <dbReference type="ChEBI" id="CHEBI:17712"/>
        <dbReference type="ChEBI" id="CHEBI:28938"/>
        <dbReference type="EC" id="3.5.4.3"/>
    </reaction>
</comment>
<dbReference type="InterPro" id="IPR051607">
    <property type="entry name" value="Metallo-dep_hydrolases"/>
</dbReference>
<evidence type="ECO:0000256" key="2">
    <source>
        <dbReference type="ARBA" id="ARBA00006745"/>
    </source>
</evidence>
<dbReference type="Proteomes" id="UP001147700">
    <property type="component" value="Unassembled WGS sequence"/>
</dbReference>
<evidence type="ECO:0000256" key="3">
    <source>
        <dbReference type="ARBA" id="ARBA00012781"/>
    </source>
</evidence>
<dbReference type="RefSeq" id="WP_202953875.1">
    <property type="nucleotide sequence ID" value="NZ_JAPCID010000073.1"/>
</dbReference>
<dbReference type="EC" id="3.5.4.3" evidence="3 7"/>
<keyword evidence="11" id="KW-1185">Reference proteome</keyword>
<dbReference type="NCBIfam" id="TIGR02967">
    <property type="entry name" value="guan_deamin"/>
    <property type="match status" value="1"/>
</dbReference>
<comment type="caution">
    <text evidence="10">The sequence shown here is derived from an EMBL/GenBank/DDBJ whole genome shotgun (WGS) entry which is preliminary data.</text>
</comment>
<reference evidence="10" key="1">
    <citation type="submission" date="2022-10" db="EMBL/GenBank/DDBJ databases">
        <title>The WGS of Solirubrobacter sp. CPCC 204708.</title>
        <authorList>
            <person name="Jiang Z."/>
        </authorList>
    </citation>
    <scope>NUCLEOTIDE SEQUENCE</scope>
    <source>
        <strain evidence="10">CPCC 204708</strain>
    </source>
</reference>
<evidence type="ECO:0000313" key="11">
    <source>
        <dbReference type="Proteomes" id="UP001147700"/>
    </source>
</evidence>
<dbReference type="InterPro" id="IPR011059">
    <property type="entry name" value="Metal-dep_hydrolase_composite"/>
</dbReference>
<keyword evidence="4 8" id="KW-0479">Metal-binding</keyword>
<dbReference type="InterPro" id="IPR006680">
    <property type="entry name" value="Amidohydro-rel"/>
</dbReference>
<evidence type="ECO:0000256" key="1">
    <source>
        <dbReference type="ARBA" id="ARBA00004984"/>
    </source>
</evidence>
<dbReference type="Gene3D" id="2.30.40.10">
    <property type="entry name" value="Urease, subunit C, domain 1"/>
    <property type="match status" value="1"/>
</dbReference>
<accession>A0ABT4RU09</accession>
<proteinExistence type="inferred from homology"/>
<comment type="pathway">
    <text evidence="1 8">Purine metabolism; guanine degradation; xanthine from guanine: step 1/1.</text>
</comment>
<feature type="domain" description="Amidohydrolase-related" evidence="9">
    <location>
        <begin position="66"/>
        <end position="430"/>
    </location>
</feature>
<name>A0ABT4RU09_9ACTN</name>
<dbReference type="EMBL" id="JAPCID010000073">
    <property type="protein sequence ID" value="MDA0142058.1"/>
    <property type="molecule type" value="Genomic_DNA"/>
</dbReference>
<dbReference type="InterPro" id="IPR014311">
    <property type="entry name" value="Guanine_deaminase"/>
</dbReference>
<dbReference type="SUPFAM" id="SSF51556">
    <property type="entry name" value="Metallo-dependent hydrolases"/>
    <property type="match status" value="1"/>
</dbReference>
<dbReference type="NCBIfam" id="NF006679">
    <property type="entry name" value="PRK09228.1"/>
    <property type="match status" value="1"/>
</dbReference>
<evidence type="ECO:0000256" key="8">
    <source>
        <dbReference type="RuleBase" id="RU366009"/>
    </source>
</evidence>
<keyword evidence="5 8" id="KW-0378">Hydrolase</keyword>
<evidence type="ECO:0000256" key="6">
    <source>
        <dbReference type="ARBA" id="ARBA00022833"/>
    </source>
</evidence>
<organism evidence="10 11">
    <name type="scientific">Solirubrobacter deserti</name>
    <dbReference type="NCBI Taxonomy" id="2282478"/>
    <lineage>
        <taxon>Bacteria</taxon>
        <taxon>Bacillati</taxon>
        <taxon>Actinomycetota</taxon>
        <taxon>Thermoleophilia</taxon>
        <taxon>Solirubrobacterales</taxon>
        <taxon>Solirubrobacteraceae</taxon>
        <taxon>Solirubrobacter</taxon>
    </lineage>
</organism>
<dbReference type="SUPFAM" id="SSF51338">
    <property type="entry name" value="Composite domain of metallo-dependent hydrolases"/>
    <property type="match status" value="2"/>
</dbReference>
<dbReference type="Pfam" id="PF01979">
    <property type="entry name" value="Amidohydro_1"/>
    <property type="match status" value="1"/>
</dbReference>
<comment type="similarity">
    <text evidence="2 8">Belongs to the metallo-dependent hydrolases superfamily. ATZ/TRZ family.</text>
</comment>
<comment type="function">
    <text evidence="8">Catalyzes the hydrolytic deamination of guanine, producing xanthine and ammonia.</text>
</comment>
<gene>
    <name evidence="10" type="primary">guaD</name>
    <name evidence="10" type="ORF">OJ962_31525</name>
</gene>
<sequence length="437" mass="46757">MPGTTIIRARVAHTPRDPFATSDALETFDDGAVAFDQAGTILATGPHAAVAEAHPAAETLDRRDCVLLPGLIDTHVHFPQIPVIGAMGLELLDWLAQRTLPEEAKMADLDHATKAARRFTRLLARNGTTSALVFGSHFPHAQHALFEAADASGLRIASGLVVSDRNLRPELEVTPDEAYEHSRVLIDRWHGHGRLRYAVTPRFSVSASEPMLAASKALLDETAGALFTSHVNESVGEIAFVKELFPDARDYVATYEDAGLLTARSVLAHNVHVSDDELARLAHAHTAVAHCPSSNAFLSSGIFPMARHVEHGVRFGMGTDVGAGTGLSMLKEGLVAYHVQMVRDQGHMLGPAHLLYLATAAGAKALNLGDMAGDLTPGKQADLVLIKPPLDGTLEAVLEEAPDWDAALGAIFTLAREEAIAETRVAGEVVWSRVREA</sequence>
<dbReference type="PANTHER" id="PTHR11271:SF6">
    <property type="entry name" value="GUANINE DEAMINASE"/>
    <property type="match status" value="1"/>
</dbReference>
<evidence type="ECO:0000256" key="7">
    <source>
        <dbReference type="NCBIfam" id="TIGR02967"/>
    </source>
</evidence>
<dbReference type="PANTHER" id="PTHR11271">
    <property type="entry name" value="GUANINE DEAMINASE"/>
    <property type="match status" value="1"/>
</dbReference>
<evidence type="ECO:0000313" key="10">
    <source>
        <dbReference type="EMBL" id="MDA0142058.1"/>
    </source>
</evidence>
<dbReference type="Gene3D" id="3.20.20.140">
    <property type="entry name" value="Metal-dependent hydrolases"/>
    <property type="match status" value="1"/>
</dbReference>
<protein>
    <recommendedName>
        <fullName evidence="3 7">Guanine deaminase</fullName>
        <shortName evidence="8">Guanase</shortName>
        <ecNumber evidence="3 7">3.5.4.3</ecNumber>
    </recommendedName>
    <alternativeName>
        <fullName evidence="8">Guanine aminohydrolase</fullName>
    </alternativeName>
</protein>